<reference evidence="7" key="2">
    <citation type="submission" date="2023-06" db="EMBL/GenBank/DDBJ databases">
        <authorList>
            <person name="Ma L."/>
            <person name="Liu K.-W."/>
            <person name="Li Z."/>
            <person name="Hsiao Y.-Y."/>
            <person name="Qi Y."/>
            <person name="Fu T."/>
            <person name="Tang G."/>
            <person name="Zhang D."/>
            <person name="Sun W.-H."/>
            <person name="Liu D.-K."/>
            <person name="Li Y."/>
            <person name="Chen G.-Z."/>
            <person name="Liu X.-D."/>
            <person name="Liao X.-Y."/>
            <person name="Jiang Y.-T."/>
            <person name="Yu X."/>
            <person name="Hao Y."/>
            <person name="Huang J."/>
            <person name="Zhao X.-W."/>
            <person name="Ke S."/>
            <person name="Chen Y.-Y."/>
            <person name="Wu W.-L."/>
            <person name="Hsu J.-L."/>
            <person name="Lin Y.-F."/>
            <person name="Huang M.-D."/>
            <person name="Li C.-Y."/>
            <person name="Huang L."/>
            <person name="Wang Z.-W."/>
            <person name="Zhao X."/>
            <person name="Zhong W.-Y."/>
            <person name="Peng D.-H."/>
            <person name="Ahmad S."/>
            <person name="Lan S."/>
            <person name="Zhang J.-S."/>
            <person name="Tsai W.-C."/>
            <person name="Van De Peer Y."/>
            <person name="Liu Z.-J."/>
        </authorList>
    </citation>
    <scope>NUCLEOTIDE SEQUENCE</scope>
    <source>
        <strain evidence="7">CP</strain>
        <tissue evidence="7">Leaves</tissue>
    </source>
</reference>
<organism evidence="7 8">
    <name type="scientific">Acorus calamus</name>
    <name type="common">Sweet flag</name>
    <dbReference type="NCBI Taxonomy" id="4465"/>
    <lineage>
        <taxon>Eukaryota</taxon>
        <taxon>Viridiplantae</taxon>
        <taxon>Streptophyta</taxon>
        <taxon>Embryophyta</taxon>
        <taxon>Tracheophyta</taxon>
        <taxon>Spermatophyta</taxon>
        <taxon>Magnoliopsida</taxon>
        <taxon>Liliopsida</taxon>
        <taxon>Acoraceae</taxon>
        <taxon>Acorus</taxon>
    </lineage>
</organism>
<keyword evidence="2" id="KW-0863">Zinc-finger</keyword>
<keyword evidence="3" id="KW-0862">Zinc</keyword>
<dbReference type="PANTHER" id="PTHR46201">
    <property type="entry name" value="PHD FINGER PROTEIN MALE MEIOCYTE DEATH 1-RELATED"/>
    <property type="match status" value="1"/>
</dbReference>
<keyword evidence="8" id="KW-1185">Reference proteome</keyword>
<evidence type="ECO:0000313" key="7">
    <source>
        <dbReference type="EMBL" id="KAK1302402.1"/>
    </source>
</evidence>
<dbReference type="Proteomes" id="UP001180020">
    <property type="component" value="Unassembled WGS sequence"/>
</dbReference>
<dbReference type="Pfam" id="PF25565">
    <property type="entry name" value="Ubiquitin_At1g33420"/>
    <property type="match status" value="1"/>
</dbReference>
<sequence>MGWLYEDPATTTINGFDWSGRRSKAFGFHSFSDPGSPKGFRGAFRDNVRSFIRECCAAEGYVVEGMPVWCTLLVDEGTGVDRVLHGLIHCNGFGHLLCINGHEGSSSTHITGRDIMDLWDRICTALRTRAVSVDDWSSKKSMQLRLLLGVAYKQTWFGQWGYKFCQGSFGVTEHKYYKSIELLGLLDLDNVIEDFRRAGRDREIRHIVNYYRSLSGTPLASVCDLVRFMLELARRFRSKNVNGVENVPPLKRSLVVAEDRNTKMKKRVRELSEAIVEMGNRWPARRLRFAATVIVDALREHGKQGGMTRQEVRDAARLHIGDTGLLDFVIKSIGNVIVDGSLVIRAPNPTTKVLEFKIQDAVSKGGGGGGVALESDEDKALSPELPIAVALSGRQVYKDLGWVYKHVLSTYPGENTLLRAAGRAALNGKRWVKEWLMSDDEDDDLLRFTVGLEIPDEEAAVLTQQSPPAEMVVVPLHATIGEVATEAERALRDTYFVFEGFEADWGLEGVDGGADEVVFGAVESGSTVWLKGRGVDVSDEGRALRYEGGVDDWVVDCGCGAKDDDGERMAACDLCGVWQHTRCAGIDDNTRVPRLFVCSRCNPGSLF</sequence>
<evidence type="ECO:0000313" key="8">
    <source>
        <dbReference type="Proteomes" id="UP001180020"/>
    </source>
</evidence>
<gene>
    <name evidence="7" type="primary">MMD1</name>
    <name evidence="7" type="ORF">QJS10_CPB12g01395</name>
</gene>
<comment type="caution">
    <text evidence="7">The sequence shown here is derived from an EMBL/GenBank/DDBJ whole genome shotgun (WGS) entry which is preliminary data.</text>
</comment>
<dbReference type="AlphaFoldDB" id="A0AAV9DNK5"/>
<protein>
    <submittedName>
        <fullName evidence="7">PHD finger protein MALE MEIOCYTE DEATH 1</fullName>
    </submittedName>
</protein>
<proteinExistence type="predicted"/>
<dbReference type="GO" id="GO:0008270">
    <property type="term" value="F:zinc ion binding"/>
    <property type="evidence" value="ECO:0007669"/>
    <property type="project" value="UniProtKB-KW"/>
</dbReference>
<keyword evidence="4" id="KW-0805">Transcription regulation</keyword>
<keyword evidence="5" id="KW-0804">Transcription</keyword>
<dbReference type="InterPro" id="IPR001965">
    <property type="entry name" value="Znf_PHD"/>
</dbReference>
<dbReference type="SMART" id="SM00249">
    <property type="entry name" value="PHD"/>
    <property type="match status" value="1"/>
</dbReference>
<dbReference type="EMBL" id="JAUJYO010000012">
    <property type="protein sequence ID" value="KAK1302402.1"/>
    <property type="molecule type" value="Genomic_DNA"/>
</dbReference>
<dbReference type="InterPro" id="IPR057765">
    <property type="entry name" value="MS1-like_ubiquitin"/>
</dbReference>
<feature type="domain" description="Zinc finger PHD-type" evidence="6">
    <location>
        <begin position="556"/>
        <end position="602"/>
    </location>
</feature>
<dbReference type="SUPFAM" id="SSF57903">
    <property type="entry name" value="FYVE/PHD zinc finger"/>
    <property type="match status" value="1"/>
</dbReference>
<evidence type="ECO:0000256" key="2">
    <source>
        <dbReference type="ARBA" id="ARBA00022771"/>
    </source>
</evidence>
<dbReference type="InterPro" id="IPR058054">
    <property type="entry name" value="Znf_MS1-like"/>
</dbReference>
<name>A0AAV9DNK5_ACOCL</name>
<dbReference type="InterPro" id="IPR013083">
    <property type="entry name" value="Znf_RING/FYVE/PHD"/>
</dbReference>
<dbReference type="PANTHER" id="PTHR46201:SF9">
    <property type="entry name" value="PHD FINGER PROTEIN MALE MEIOCYTE DEATH 1"/>
    <property type="match status" value="1"/>
</dbReference>
<evidence type="ECO:0000256" key="4">
    <source>
        <dbReference type="ARBA" id="ARBA00023015"/>
    </source>
</evidence>
<dbReference type="InterPro" id="IPR011011">
    <property type="entry name" value="Znf_FYVE_PHD"/>
</dbReference>
<dbReference type="Gene3D" id="3.30.40.10">
    <property type="entry name" value="Zinc/RING finger domain, C3HC4 (zinc finger)"/>
    <property type="match status" value="1"/>
</dbReference>
<evidence type="ECO:0000256" key="1">
    <source>
        <dbReference type="ARBA" id="ARBA00022723"/>
    </source>
</evidence>
<reference evidence="7" key="1">
    <citation type="journal article" date="2023" name="Nat. Commun.">
        <title>Diploid and tetraploid genomes of Acorus and the evolution of monocots.</title>
        <authorList>
            <person name="Ma L."/>
            <person name="Liu K.W."/>
            <person name="Li Z."/>
            <person name="Hsiao Y.Y."/>
            <person name="Qi Y."/>
            <person name="Fu T."/>
            <person name="Tang G.D."/>
            <person name="Zhang D."/>
            <person name="Sun W.H."/>
            <person name="Liu D.K."/>
            <person name="Li Y."/>
            <person name="Chen G.Z."/>
            <person name="Liu X.D."/>
            <person name="Liao X.Y."/>
            <person name="Jiang Y.T."/>
            <person name="Yu X."/>
            <person name="Hao Y."/>
            <person name="Huang J."/>
            <person name="Zhao X.W."/>
            <person name="Ke S."/>
            <person name="Chen Y.Y."/>
            <person name="Wu W.L."/>
            <person name="Hsu J.L."/>
            <person name="Lin Y.F."/>
            <person name="Huang M.D."/>
            <person name="Li C.Y."/>
            <person name="Huang L."/>
            <person name="Wang Z.W."/>
            <person name="Zhao X."/>
            <person name="Zhong W.Y."/>
            <person name="Peng D.H."/>
            <person name="Ahmad S."/>
            <person name="Lan S."/>
            <person name="Zhang J.S."/>
            <person name="Tsai W.C."/>
            <person name="Van de Peer Y."/>
            <person name="Liu Z.J."/>
        </authorList>
    </citation>
    <scope>NUCLEOTIDE SEQUENCE</scope>
    <source>
        <strain evidence="7">CP</strain>
    </source>
</reference>
<keyword evidence="1" id="KW-0479">Metal-binding</keyword>
<dbReference type="InterPro" id="IPR019787">
    <property type="entry name" value="Znf_PHD-finger"/>
</dbReference>
<dbReference type="Pfam" id="PF00628">
    <property type="entry name" value="PHD"/>
    <property type="match status" value="1"/>
</dbReference>
<dbReference type="InterPro" id="IPR059080">
    <property type="entry name" value="WHD_PTC1"/>
</dbReference>
<accession>A0AAV9DNK5</accession>
<dbReference type="CDD" id="cd15556">
    <property type="entry name" value="PHD_MMD1_like"/>
    <property type="match status" value="1"/>
</dbReference>
<evidence type="ECO:0000259" key="6">
    <source>
        <dbReference type="SMART" id="SM00249"/>
    </source>
</evidence>
<evidence type="ECO:0000256" key="5">
    <source>
        <dbReference type="ARBA" id="ARBA00023163"/>
    </source>
</evidence>
<dbReference type="Pfam" id="PF25874">
    <property type="entry name" value="WHD_plant_repro"/>
    <property type="match status" value="1"/>
</dbReference>
<evidence type="ECO:0000256" key="3">
    <source>
        <dbReference type="ARBA" id="ARBA00022833"/>
    </source>
</evidence>